<evidence type="ECO:0000313" key="2">
    <source>
        <dbReference type="EMBL" id="TWF80338.1"/>
    </source>
</evidence>
<name>A0A561SZP4_9PSEU</name>
<evidence type="ECO:0000256" key="1">
    <source>
        <dbReference type="SAM" id="MobiDB-lite"/>
    </source>
</evidence>
<gene>
    <name evidence="2" type="ORF">FHX44_116281</name>
</gene>
<feature type="compositionally biased region" description="Polar residues" evidence="1">
    <location>
        <begin position="1"/>
        <end position="14"/>
    </location>
</feature>
<dbReference type="AlphaFoldDB" id="A0A561SZP4"/>
<comment type="caution">
    <text evidence="2">The sequence shown here is derived from an EMBL/GenBank/DDBJ whole genome shotgun (WGS) entry which is preliminary data.</text>
</comment>
<dbReference type="EMBL" id="VIWU01000001">
    <property type="protein sequence ID" value="TWF80338.1"/>
    <property type="molecule type" value="Genomic_DNA"/>
</dbReference>
<dbReference type="Proteomes" id="UP000321261">
    <property type="component" value="Unassembled WGS sequence"/>
</dbReference>
<proteinExistence type="predicted"/>
<organism evidence="2 3">
    <name type="scientific">Pseudonocardia hierapolitana</name>
    <dbReference type="NCBI Taxonomy" id="1128676"/>
    <lineage>
        <taxon>Bacteria</taxon>
        <taxon>Bacillati</taxon>
        <taxon>Actinomycetota</taxon>
        <taxon>Actinomycetes</taxon>
        <taxon>Pseudonocardiales</taxon>
        <taxon>Pseudonocardiaceae</taxon>
        <taxon>Pseudonocardia</taxon>
    </lineage>
</organism>
<protein>
    <submittedName>
        <fullName evidence="2">Uncharacterized protein</fullName>
    </submittedName>
</protein>
<feature type="region of interest" description="Disordered" evidence="1">
    <location>
        <begin position="1"/>
        <end position="35"/>
    </location>
</feature>
<reference evidence="2 3" key="1">
    <citation type="submission" date="2019-06" db="EMBL/GenBank/DDBJ databases">
        <title>Sequencing the genomes of 1000 actinobacteria strains.</title>
        <authorList>
            <person name="Klenk H.-P."/>
        </authorList>
    </citation>
    <scope>NUCLEOTIDE SEQUENCE [LARGE SCALE GENOMIC DNA]</scope>
    <source>
        <strain evidence="2 3">DSM 45671</strain>
    </source>
</reference>
<keyword evidence="3" id="KW-1185">Reference proteome</keyword>
<sequence length="35" mass="3656">MTLGTTVRTGSSEPESARVVVESLRNAPTHASARS</sequence>
<evidence type="ECO:0000313" key="3">
    <source>
        <dbReference type="Proteomes" id="UP000321261"/>
    </source>
</evidence>
<accession>A0A561SZP4</accession>